<evidence type="ECO:0000256" key="14">
    <source>
        <dbReference type="ARBA" id="ARBA00023242"/>
    </source>
</evidence>
<dbReference type="PANTHER" id="PTHR28036">
    <property type="entry name" value="DASH COMPLEX SUBUNIT DAD2"/>
    <property type="match status" value="1"/>
</dbReference>
<dbReference type="GO" id="GO:0051301">
    <property type="term" value="P:cell division"/>
    <property type="evidence" value="ECO:0007669"/>
    <property type="project" value="UniProtKB-KW"/>
</dbReference>
<keyword evidence="9" id="KW-0493">Microtubule</keyword>
<dbReference type="Proteomes" id="UP000660729">
    <property type="component" value="Unassembled WGS sequence"/>
</dbReference>
<gene>
    <name evidence="20" type="ORF">HII31_03966</name>
</gene>
<sequence length="208" mass="22472">MPFDNAFANGGFDRGVYFLTVSTGNGQAFASGGISAGLQGCRVAGSFDFHMRDRDHVSCSTPHSLSVIMSYGPRPTSGLMRPSSGLGQVSNSQSSALQARINEKKLELESLKQLRDLSAGLAGQMQQLEEKLQTLSDGTEAVAHVMANWNTVLRAVHMASTKIPQPKDSADEPTEEEKQQLPQTLVRIPISQAEAAKKEQQQKREAGE</sequence>
<evidence type="ECO:0000256" key="6">
    <source>
        <dbReference type="ARBA" id="ARBA00022454"/>
    </source>
</evidence>
<organism evidence="20 21">
    <name type="scientific">Pseudocercospora fuligena</name>
    <dbReference type="NCBI Taxonomy" id="685502"/>
    <lineage>
        <taxon>Eukaryota</taxon>
        <taxon>Fungi</taxon>
        <taxon>Dikarya</taxon>
        <taxon>Ascomycota</taxon>
        <taxon>Pezizomycotina</taxon>
        <taxon>Dothideomycetes</taxon>
        <taxon>Dothideomycetidae</taxon>
        <taxon>Mycosphaerellales</taxon>
        <taxon>Mycosphaerellaceae</taxon>
        <taxon>Pseudocercospora</taxon>
    </lineage>
</organism>
<keyword evidence="14" id="KW-0539">Nucleus</keyword>
<evidence type="ECO:0000313" key="20">
    <source>
        <dbReference type="EMBL" id="KAF7194704.1"/>
    </source>
</evidence>
<keyword evidence="8" id="KW-0132">Cell division</keyword>
<dbReference type="Pfam" id="PF08654">
    <property type="entry name" value="DASH_Dad2"/>
    <property type="match status" value="1"/>
</dbReference>
<dbReference type="GO" id="GO:0000278">
    <property type="term" value="P:mitotic cell cycle"/>
    <property type="evidence" value="ECO:0007669"/>
    <property type="project" value="InterPro"/>
</dbReference>
<proteinExistence type="inferred from homology"/>
<dbReference type="GO" id="GO:0044732">
    <property type="term" value="C:mitotic spindle pole body"/>
    <property type="evidence" value="ECO:0007669"/>
    <property type="project" value="TreeGrafter"/>
</dbReference>
<dbReference type="AlphaFoldDB" id="A0A8H6RPA8"/>
<keyword evidence="7" id="KW-0963">Cytoplasm</keyword>
<dbReference type="OrthoDB" id="3230169at2759"/>
<evidence type="ECO:0000256" key="10">
    <source>
        <dbReference type="ARBA" id="ARBA00022776"/>
    </source>
</evidence>
<keyword evidence="18" id="KW-0175">Coiled coil</keyword>
<evidence type="ECO:0000256" key="1">
    <source>
        <dbReference type="ARBA" id="ARBA00004123"/>
    </source>
</evidence>
<dbReference type="PANTHER" id="PTHR28036:SF1">
    <property type="entry name" value="DASH COMPLEX SUBUNIT DAD2"/>
    <property type="match status" value="1"/>
</dbReference>
<keyword evidence="13" id="KW-0206">Cytoskeleton</keyword>
<evidence type="ECO:0000256" key="19">
    <source>
        <dbReference type="SAM" id="MobiDB-lite"/>
    </source>
</evidence>
<comment type="similarity">
    <text evidence="4">Belongs to the DASH complex DAD2 family.</text>
</comment>
<comment type="caution">
    <text evidence="20">The sequence shown here is derived from an EMBL/GenBank/DDBJ whole genome shotgun (WGS) entry which is preliminary data.</text>
</comment>
<dbReference type="InterPro" id="IPR013963">
    <property type="entry name" value="DASH_Dad2"/>
</dbReference>
<keyword evidence="10" id="KW-0498">Mitosis</keyword>
<dbReference type="GO" id="GO:0042729">
    <property type="term" value="C:DASH complex"/>
    <property type="evidence" value="ECO:0007669"/>
    <property type="project" value="InterPro"/>
</dbReference>
<evidence type="ECO:0000256" key="4">
    <source>
        <dbReference type="ARBA" id="ARBA00005501"/>
    </source>
</evidence>
<evidence type="ECO:0000256" key="8">
    <source>
        <dbReference type="ARBA" id="ARBA00022618"/>
    </source>
</evidence>
<evidence type="ECO:0000256" key="9">
    <source>
        <dbReference type="ARBA" id="ARBA00022701"/>
    </source>
</evidence>
<feature type="region of interest" description="Disordered" evidence="19">
    <location>
        <begin position="163"/>
        <end position="208"/>
    </location>
</feature>
<keyword evidence="6" id="KW-0158">Chromosome</keyword>
<keyword evidence="16" id="KW-0137">Centromere</keyword>
<evidence type="ECO:0000256" key="16">
    <source>
        <dbReference type="ARBA" id="ARBA00023328"/>
    </source>
</evidence>
<dbReference type="GO" id="GO:0005874">
    <property type="term" value="C:microtubule"/>
    <property type="evidence" value="ECO:0007669"/>
    <property type="project" value="UniProtKB-KW"/>
</dbReference>
<reference evidence="20" key="1">
    <citation type="submission" date="2020-04" db="EMBL/GenBank/DDBJ databases">
        <title>Draft genome resource of the tomato pathogen Pseudocercospora fuligena.</title>
        <authorList>
            <person name="Zaccaron A."/>
        </authorList>
    </citation>
    <scope>NUCLEOTIDE SEQUENCE</scope>
    <source>
        <strain evidence="20">PF001</strain>
    </source>
</reference>
<keyword evidence="11" id="KW-0159">Chromosome partition</keyword>
<evidence type="ECO:0000313" key="21">
    <source>
        <dbReference type="Proteomes" id="UP000660729"/>
    </source>
</evidence>
<dbReference type="GO" id="GO:1990023">
    <property type="term" value="C:mitotic spindle midzone"/>
    <property type="evidence" value="ECO:0007669"/>
    <property type="project" value="TreeGrafter"/>
</dbReference>
<evidence type="ECO:0000256" key="17">
    <source>
        <dbReference type="ARBA" id="ARBA00030568"/>
    </source>
</evidence>
<dbReference type="GO" id="GO:0008608">
    <property type="term" value="P:attachment of spindle microtubules to kinetochore"/>
    <property type="evidence" value="ECO:0007669"/>
    <property type="project" value="TreeGrafter"/>
</dbReference>
<protein>
    <recommendedName>
        <fullName evidence="5">DASH complex subunit DAD2</fullName>
    </recommendedName>
    <alternativeName>
        <fullName evidence="17">Outer kinetochore protein DAD2</fullName>
    </alternativeName>
</protein>
<keyword evidence="21" id="KW-1185">Reference proteome</keyword>
<comment type="subcellular location">
    <subcellularLocation>
        <location evidence="3">Chromosome</location>
        <location evidence="3">Centromere</location>
        <location evidence="3">Kinetochore</location>
    </subcellularLocation>
    <subcellularLocation>
        <location evidence="2">Cytoplasm</location>
        <location evidence="2">Cytoskeleton</location>
        <location evidence="2">Spindle</location>
    </subcellularLocation>
    <subcellularLocation>
        <location evidence="1">Nucleus</location>
    </subcellularLocation>
</comment>
<evidence type="ECO:0000256" key="7">
    <source>
        <dbReference type="ARBA" id="ARBA00022490"/>
    </source>
</evidence>
<dbReference type="EMBL" id="JABCIY010000056">
    <property type="protein sequence ID" value="KAF7194704.1"/>
    <property type="molecule type" value="Genomic_DNA"/>
</dbReference>
<evidence type="ECO:0000256" key="2">
    <source>
        <dbReference type="ARBA" id="ARBA00004186"/>
    </source>
</evidence>
<accession>A0A8H6RPA8</accession>
<feature type="compositionally biased region" description="Basic and acidic residues" evidence="19">
    <location>
        <begin position="195"/>
        <end position="208"/>
    </location>
</feature>
<keyword evidence="12" id="KW-0995">Kinetochore</keyword>
<keyword evidence="15" id="KW-0131">Cell cycle</keyword>
<name>A0A8H6RPA8_9PEZI</name>
<feature type="coiled-coil region" evidence="18">
    <location>
        <begin position="94"/>
        <end position="131"/>
    </location>
</feature>
<evidence type="ECO:0000256" key="12">
    <source>
        <dbReference type="ARBA" id="ARBA00022838"/>
    </source>
</evidence>
<evidence type="ECO:0000256" key="3">
    <source>
        <dbReference type="ARBA" id="ARBA00004629"/>
    </source>
</evidence>
<evidence type="ECO:0000256" key="15">
    <source>
        <dbReference type="ARBA" id="ARBA00023306"/>
    </source>
</evidence>
<evidence type="ECO:0000256" key="11">
    <source>
        <dbReference type="ARBA" id="ARBA00022829"/>
    </source>
</evidence>
<evidence type="ECO:0000256" key="13">
    <source>
        <dbReference type="ARBA" id="ARBA00023212"/>
    </source>
</evidence>
<evidence type="ECO:0000256" key="18">
    <source>
        <dbReference type="SAM" id="Coils"/>
    </source>
</evidence>
<evidence type="ECO:0000256" key="5">
    <source>
        <dbReference type="ARBA" id="ARBA00020260"/>
    </source>
</evidence>